<gene>
    <name evidence="1" type="ORF">ALC57_05905</name>
</gene>
<name>A0A151J9S7_9HYME</name>
<reference evidence="1 2" key="1">
    <citation type="submission" date="2015-09" db="EMBL/GenBank/DDBJ databases">
        <title>Trachymyrmex cornetzi WGS genome.</title>
        <authorList>
            <person name="Nygaard S."/>
            <person name="Hu H."/>
            <person name="Boomsma J."/>
            <person name="Zhang G."/>
        </authorList>
    </citation>
    <scope>NUCLEOTIDE SEQUENCE [LARGE SCALE GENOMIC DNA]</scope>
    <source>
        <strain evidence="1">Tcor2-1</strain>
        <tissue evidence="1">Whole body</tissue>
    </source>
</reference>
<organism evidence="1 2">
    <name type="scientific">Trachymyrmex cornetzi</name>
    <dbReference type="NCBI Taxonomy" id="471704"/>
    <lineage>
        <taxon>Eukaryota</taxon>
        <taxon>Metazoa</taxon>
        <taxon>Ecdysozoa</taxon>
        <taxon>Arthropoda</taxon>
        <taxon>Hexapoda</taxon>
        <taxon>Insecta</taxon>
        <taxon>Pterygota</taxon>
        <taxon>Neoptera</taxon>
        <taxon>Endopterygota</taxon>
        <taxon>Hymenoptera</taxon>
        <taxon>Apocrita</taxon>
        <taxon>Aculeata</taxon>
        <taxon>Formicoidea</taxon>
        <taxon>Formicidae</taxon>
        <taxon>Myrmicinae</taxon>
        <taxon>Trachymyrmex</taxon>
    </lineage>
</organism>
<sequence length="167" mass="18966">MRKRILDIPKTIIRNENRTSGKLKYGGISNDEKSRVFQKKTRHIVGEVFGKFKRVRGEENEQSGQEGTRKNERTRTRTVIALVMPDAEEKSGVEWASGRLRYQERNKFSCKANVDYPTVNVRGNYISQEEADCYCSYLRPSTTGSLGTSRGLARHKLHGQAGATARI</sequence>
<proteinExistence type="predicted"/>
<evidence type="ECO:0000313" key="2">
    <source>
        <dbReference type="Proteomes" id="UP000078492"/>
    </source>
</evidence>
<dbReference type="Proteomes" id="UP000078492">
    <property type="component" value="Unassembled WGS sequence"/>
</dbReference>
<evidence type="ECO:0000313" key="1">
    <source>
        <dbReference type="EMBL" id="KYN21703.1"/>
    </source>
</evidence>
<dbReference type="AlphaFoldDB" id="A0A151J9S7"/>
<protein>
    <submittedName>
        <fullName evidence="1">Uncharacterized protein</fullName>
    </submittedName>
</protein>
<keyword evidence="2" id="KW-1185">Reference proteome</keyword>
<dbReference type="EMBL" id="KQ979403">
    <property type="protein sequence ID" value="KYN21703.1"/>
    <property type="molecule type" value="Genomic_DNA"/>
</dbReference>
<accession>A0A151J9S7</accession>